<name>A0ABV9CHP7_9ACTN</name>
<reference evidence="10" key="1">
    <citation type="journal article" date="2019" name="Int. J. Syst. Evol. Microbiol.">
        <title>The Global Catalogue of Microorganisms (GCM) 10K type strain sequencing project: providing services to taxonomists for standard genome sequencing and annotation.</title>
        <authorList>
            <consortium name="The Broad Institute Genomics Platform"/>
            <consortium name="The Broad Institute Genome Sequencing Center for Infectious Disease"/>
            <person name="Wu L."/>
            <person name="Ma J."/>
        </authorList>
    </citation>
    <scope>NUCLEOTIDE SEQUENCE [LARGE SCALE GENOMIC DNA]</scope>
    <source>
        <strain evidence="10">CGMCC 4.7132</strain>
    </source>
</reference>
<feature type="binding site" evidence="5">
    <location>
        <position position="44"/>
    </location>
    <ligand>
        <name>ATP</name>
        <dbReference type="ChEBI" id="CHEBI:30616"/>
    </ligand>
</feature>
<keyword evidence="7" id="KW-0472">Membrane</keyword>
<organism evidence="9 10">
    <name type="scientific">Sphaerisporangium dianthi</name>
    <dbReference type="NCBI Taxonomy" id="1436120"/>
    <lineage>
        <taxon>Bacteria</taxon>
        <taxon>Bacillati</taxon>
        <taxon>Actinomycetota</taxon>
        <taxon>Actinomycetes</taxon>
        <taxon>Streptosporangiales</taxon>
        <taxon>Streptosporangiaceae</taxon>
        <taxon>Sphaerisporangium</taxon>
    </lineage>
</organism>
<dbReference type="Pfam" id="PF00069">
    <property type="entry name" value="Pkinase"/>
    <property type="match status" value="1"/>
</dbReference>
<gene>
    <name evidence="9" type="ORF">ACFO60_13665</name>
</gene>
<evidence type="ECO:0000256" key="3">
    <source>
        <dbReference type="ARBA" id="ARBA00022777"/>
    </source>
</evidence>
<evidence type="ECO:0000259" key="8">
    <source>
        <dbReference type="PROSITE" id="PS50011"/>
    </source>
</evidence>
<dbReference type="SUPFAM" id="SSF56112">
    <property type="entry name" value="Protein kinase-like (PK-like)"/>
    <property type="match status" value="1"/>
</dbReference>
<keyword evidence="3 9" id="KW-0418">Kinase</keyword>
<protein>
    <submittedName>
        <fullName evidence="9">Serine/threonine-protein kinase</fullName>
        <ecNumber evidence="9">2.7.11.1</ecNumber>
    </submittedName>
</protein>
<evidence type="ECO:0000256" key="7">
    <source>
        <dbReference type="SAM" id="Phobius"/>
    </source>
</evidence>
<feature type="compositionally biased region" description="Low complexity" evidence="6">
    <location>
        <begin position="307"/>
        <end position="324"/>
    </location>
</feature>
<dbReference type="EC" id="2.7.11.1" evidence="9"/>
<feature type="transmembrane region" description="Helical" evidence="7">
    <location>
        <begin position="341"/>
        <end position="361"/>
    </location>
</feature>
<keyword evidence="1 9" id="KW-0808">Transferase</keyword>
<dbReference type="CDD" id="cd14014">
    <property type="entry name" value="STKc_PknB_like"/>
    <property type="match status" value="1"/>
</dbReference>
<keyword evidence="2 5" id="KW-0547">Nucleotide-binding</keyword>
<evidence type="ECO:0000256" key="2">
    <source>
        <dbReference type="ARBA" id="ARBA00022741"/>
    </source>
</evidence>
<evidence type="ECO:0000256" key="6">
    <source>
        <dbReference type="SAM" id="MobiDB-lite"/>
    </source>
</evidence>
<dbReference type="InterPro" id="IPR000719">
    <property type="entry name" value="Prot_kinase_dom"/>
</dbReference>
<evidence type="ECO:0000313" key="10">
    <source>
        <dbReference type="Proteomes" id="UP001596004"/>
    </source>
</evidence>
<keyword evidence="7" id="KW-1133">Transmembrane helix</keyword>
<dbReference type="Proteomes" id="UP001596004">
    <property type="component" value="Unassembled WGS sequence"/>
</dbReference>
<dbReference type="Gene3D" id="3.30.200.20">
    <property type="entry name" value="Phosphorylase Kinase, domain 1"/>
    <property type="match status" value="1"/>
</dbReference>
<dbReference type="InterPro" id="IPR011009">
    <property type="entry name" value="Kinase-like_dom_sf"/>
</dbReference>
<proteinExistence type="predicted"/>
<evidence type="ECO:0000256" key="4">
    <source>
        <dbReference type="ARBA" id="ARBA00022840"/>
    </source>
</evidence>
<evidence type="ECO:0000313" key="9">
    <source>
        <dbReference type="EMBL" id="MFC4531818.1"/>
    </source>
</evidence>
<accession>A0ABV9CHP7</accession>
<dbReference type="RefSeq" id="WP_380840487.1">
    <property type="nucleotide sequence ID" value="NZ_JBHSFP010000007.1"/>
</dbReference>
<dbReference type="Gene3D" id="1.10.510.10">
    <property type="entry name" value="Transferase(Phosphotransferase) domain 1"/>
    <property type="match status" value="1"/>
</dbReference>
<evidence type="ECO:0000256" key="5">
    <source>
        <dbReference type="PROSITE-ProRule" id="PRU10141"/>
    </source>
</evidence>
<dbReference type="SMART" id="SM00220">
    <property type="entry name" value="S_TKc"/>
    <property type="match status" value="1"/>
</dbReference>
<dbReference type="EMBL" id="JBHSFP010000007">
    <property type="protein sequence ID" value="MFC4531818.1"/>
    <property type="molecule type" value="Genomic_DNA"/>
</dbReference>
<evidence type="ECO:0000256" key="1">
    <source>
        <dbReference type="ARBA" id="ARBA00022679"/>
    </source>
</evidence>
<dbReference type="PANTHER" id="PTHR43289">
    <property type="entry name" value="MITOGEN-ACTIVATED PROTEIN KINASE KINASE KINASE 20-RELATED"/>
    <property type="match status" value="1"/>
</dbReference>
<feature type="domain" description="Protein kinase" evidence="8">
    <location>
        <begin position="16"/>
        <end position="266"/>
    </location>
</feature>
<dbReference type="InterPro" id="IPR017441">
    <property type="entry name" value="Protein_kinase_ATP_BS"/>
</dbReference>
<dbReference type="PROSITE" id="PS50011">
    <property type="entry name" value="PROTEIN_KINASE_DOM"/>
    <property type="match status" value="1"/>
</dbReference>
<feature type="region of interest" description="Disordered" evidence="6">
    <location>
        <begin position="289"/>
        <end position="337"/>
    </location>
</feature>
<dbReference type="PANTHER" id="PTHR43289:SF34">
    <property type="entry name" value="SERINE_THREONINE-PROTEIN KINASE YBDM-RELATED"/>
    <property type="match status" value="1"/>
</dbReference>
<keyword evidence="10" id="KW-1185">Reference proteome</keyword>
<keyword evidence="7" id="KW-0812">Transmembrane</keyword>
<dbReference type="PROSITE" id="PS00108">
    <property type="entry name" value="PROTEIN_KINASE_ST"/>
    <property type="match status" value="1"/>
</dbReference>
<comment type="caution">
    <text evidence="9">The sequence shown here is derived from an EMBL/GenBank/DDBJ whole genome shotgun (WGS) entry which is preliminary data.</text>
</comment>
<sequence length="506" mass="53669">MDSGDPGTTQRRIGPYTVLRRLGEGGMGVVHLARSADGRAVALKVMRHKLAGSEEFRRRFRKEAEAARRVARWCTAPVLDAAMDGTLAYLVTEYVDGPDLAAVVTTRGPMAGADLEALAVGVAVALTAIHAAGVVHRDLKPSNILLSQVGPRVIDFGIAQLAEVGGTGSTTRSIIGTPAYMSPEQARGERVTTASDVFSWGSVVAYAGTGRAPFGGGGMDEVRHRVINYAPDLDGLDEELRALVERALDKNPARRPSAQRLIDRMLGRERTDVETAALAVGEMWTPPSRVMAGQATAGPGRTGSATASPHPHAALEAAHPPSEAGTGESARPRRRPKWPRVVTAAGVALVVVAAVVIALVLRPWEPRGVPAGTTEAVLDGKVGEFPVRVQIDSLIRDGTTVQLKWTVINKGAKGQFWVPQAAFGTGGLDFTMSGVNLVPPGIHAPFQPASKDGRCRCSEFGVHYTINPGESARLYAIYQDVPETVGWVDVDFPHVGRLERIAISPA</sequence>
<dbReference type="PROSITE" id="PS00107">
    <property type="entry name" value="PROTEIN_KINASE_ATP"/>
    <property type="match status" value="1"/>
</dbReference>
<dbReference type="GO" id="GO:0004674">
    <property type="term" value="F:protein serine/threonine kinase activity"/>
    <property type="evidence" value="ECO:0007669"/>
    <property type="project" value="UniProtKB-EC"/>
</dbReference>
<dbReference type="InterPro" id="IPR008271">
    <property type="entry name" value="Ser/Thr_kinase_AS"/>
</dbReference>
<keyword evidence="4 5" id="KW-0067">ATP-binding</keyword>